<dbReference type="EMBL" id="JARVKF010000073">
    <property type="protein sequence ID" value="KAK9423454.1"/>
    <property type="molecule type" value="Genomic_DNA"/>
</dbReference>
<evidence type="ECO:0000313" key="2">
    <source>
        <dbReference type="Proteomes" id="UP001408356"/>
    </source>
</evidence>
<comment type="caution">
    <text evidence="1">The sequence shown here is derived from an EMBL/GenBank/DDBJ whole genome shotgun (WGS) entry which is preliminary data.</text>
</comment>
<name>A0ABR2V971_9PEZI</name>
<organism evidence="1 2">
    <name type="scientific">Seiridium unicorne</name>
    <dbReference type="NCBI Taxonomy" id="138068"/>
    <lineage>
        <taxon>Eukaryota</taxon>
        <taxon>Fungi</taxon>
        <taxon>Dikarya</taxon>
        <taxon>Ascomycota</taxon>
        <taxon>Pezizomycotina</taxon>
        <taxon>Sordariomycetes</taxon>
        <taxon>Xylariomycetidae</taxon>
        <taxon>Amphisphaeriales</taxon>
        <taxon>Sporocadaceae</taxon>
        <taxon>Seiridium</taxon>
    </lineage>
</organism>
<sequence>MPSAYFPSSPSPFISADCESIQTNYSSHEDFELMFNTNIYSQYLTSCRGAVLSPSNPSDEKASFTHQQSTSAEINSHNYDFNDLLEAFTTEASEVETPVFVRDGMVAGADCTTSGSSGSPVPKEVRKDAMKILAESTEGTSATHCSCSQMKQEFKEIRAVLAQVQSGLPRKHPSSESSGLSSGIKLGNRSALRRLTKRKHRQRNVNFRVVRARLRVDEQKQTREYLRMRKYGDRRHCWTTDIHGITEQVDGEYLLSFSSELALDVRANGDWLPLEVRWDEKS</sequence>
<proteinExistence type="predicted"/>
<dbReference type="Proteomes" id="UP001408356">
    <property type="component" value="Unassembled WGS sequence"/>
</dbReference>
<keyword evidence="2" id="KW-1185">Reference proteome</keyword>
<protein>
    <submittedName>
        <fullName evidence="1">Uncharacterized protein</fullName>
    </submittedName>
</protein>
<evidence type="ECO:0000313" key="1">
    <source>
        <dbReference type="EMBL" id="KAK9423454.1"/>
    </source>
</evidence>
<accession>A0ABR2V971</accession>
<reference evidence="1 2" key="1">
    <citation type="journal article" date="2024" name="J. Plant Pathol.">
        <title>Sequence and assembly of the genome of Seiridium unicorne, isolate CBS 538.82, causal agent of cypress canker disease.</title>
        <authorList>
            <person name="Scali E."/>
            <person name="Rocca G.D."/>
            <person name="Danti R."/>
            <person name="Garbelotto M."/>
            <person name="Barberini S."/>
            <person name="Baroncelli R."/>
            <person name="Emiliani G."/>
        </authorList>
    </citation>
    <scope>NUCLEOTIDE SEQUENCE [LARGE SCALE GENOMIC DNA]</scope>
    <source>
        <strain evidence="1 2">BM-138-508</strain>
    </source>
</reference>
<gene>
    <name evidence="1" type="ORF">SUNI508_14019</name>
</gene>